<name>A0AAW0ND04_9GOBI</name>
<proteinExistence type="predicted"/>
<comment type="caution">
    <text evidence="2">The sequence shown here is derived from an EMBL/GenBank/DDBJ whole genome shotgun (WGS) entry which is preliminary data.</text>
</comment>
<feature type="region of interest" description="Disordered" evidence="1">
    <location>
        <begin position="17"/>
        <end position="44"/>
    </location>
</feature>
<evidence type="ECO:0000256" key="1">
    <source>
        <dbReference type="SAM" id="MobiDB-lite"/>
    </source>
</evidence>
<dbReference type="EMBL" id="JBBPFD010000018">
    <property type="protein sequence ID" value="KAK7889880.1"/>
    <property type="molecule type" value="Genomic_DNA"/>
</dbReference>
<accession>A0AAW0ND04</accession>
<evidence type="ECO:0000313" key="3">
    <source>
        <dbReference type="Proteomes" id="UP001460270"/>
    </source>
</evidence>
<sequence>MRSSSCGTPVLETLTAASTSCSSDEDLPEFSSQSDLDSLTFDPCEGSVDGEVSYPFSGLQEAELVRSNILSLSEKVQLNRSILQQLLRSPAAVSQSEDTGQSNPGSEFDVSDSEDQQNGNKYSELTSPSPLPHPPLSLSRARVCVRPFVSDRLPRQQQCAAGARMKRRPEPLRADHNLLAPDARCL</sequence>
<keyword evidence="3" id="KW-1185">Reference proteome</keyword>
<feature type="region of interest" description="Disordered" evidence="1">
    <location>
        <begin position="87"/>
        <end position="137"/>
    </location>
</feature>
<dbReference type="Proteomes" id="UP001460270">
    <property type="component" value="Unassembled WGS sequence"/>
</dbReference>
<organism evidence="2 3">
    <name type="scientific">Mugilogobius chulae</name>
    <name type="common">yellowstripe goby</name>
    <dbReference type="NCBI Taxonomy" id="88201"/>
    <lineage>
        <taxon>Eukaryota</taxon>
        <taxon>Metazoa</taxon>
        <taxon>Chordata</taxon>
        <taxon>Craniata</taxon>
        <taxon>Vertebrata</taxon>
        <taxon>Euteleostomi</taxon>
        <taxon>Actinopterygii</taxon>
        <taxon>Neopterygii</taxon>
        <taxon>Teleostei</taxon>
        <taxon>Neoteleostei</taxon>
        <taxon>Acanthomorphata</taxon>
        <taxon>Gobiaria</taxon>
        <taxon>Gobiiformes</taxon>
        <taxon>Gobioidei</taxon>
        <taxon>Gobiidae</taxon>
        <taxon>Gobionellinae</taxon>
        <taxon>Mugilogobius</taxon>
    </lineage>
</organism>
<dbReference type="AlphaFoldDB" id="A0AAW0ND04"/>
<protein>
    <submittedName>
        <fullName evidence="2">Uncharacterized protein</fullName>
    </submittedName>
</protein>
<gene>
    <name evidence="2" type="ORF">WMY93_025440</name>
</gene>
<feature type="compositionally biased region" description="Polar residues" evidence="1">
    <location>
        <begin position="87"/>
        <end position="105"/>
    </location>
</feature>
<evidence type="ECO:0000313" key="2">
    <source>
        <dbReference type="EMBL" id="KAK7889880.1"/>
    </source>
</evidence>
<reference evidence="3" key="1">
    <citation type="submission" date="2024-04" db="EMBL/GenBank/DDBJ databases">
        <title>Salinicola lusitanus LLJ914,a marine bacterium isolated from the Okinawa Trough.</title>
        <authorList>
            <person name="Li J."/>
        </authorList>
    </citation>
    <scope>NUCLEOTIDE SEQUENCE [LARGE SCALE GENOMIC DNA]</scope>
</reference>
<feature type="region of interest" description="Disordered" evidence="1">
    <location>
        <begin position="155"/>
        <end position="174"/>
    </location>
</feature>